<accession>A0A7I7LJW0</accession>
<gene>
    <name evidence="1" type="ORF">MSHO_51270</name>
</gene>
<sequence length="368" mass="40331">MEPAEILAAYDGAFDGDPGPSEPAGVEGVSLARAPANGHHVVGADKMPAHKRYPTLDWHKLFEGAPDDIAWLVPDFIARGQSYSLVSPAKAGKSLLALDVAAAIAAGRSALGSPRQAPVRVLYVDHENSRDDLVERLRDMGYRPEDLSGLRYLSFPTMPPLDWPAGGADIVDVAEHHGADLVIIDTIARVVAGEENSADTYRALYRHTLAPLKAKGRAVVRLDHRGKDRTAGARGSSAKNDDVDVVWQLSQQPMPDGEASVRLCLERQRGSAHPDEIYLHRRVSPHLRHVAITPKLTFSERERIGQCIEAMKDLHLPIETGARKARLALREREYKFGNTIIAAAVKARKTAEMCPEVDRDTYQEVFGE</sequence>
<reference evidence="1 2" key="1">
    <citation type="journal article" date="2019" name="Emerg. Microbes Infect.">
        <title>Comprehensive subspecies identification of 175 nontuberculous mycobacteria species based on 7547 genomic profiles.</title>
        <authorList>
            <person name="Matsumoto Y."/>
            <person name="Kinjo T."/>
            <person name="Motooka D."/>
            <person name="Nabeya D."/>
            <person name="Jung N."/>
            <person name="Uechi K."/>
            <person name="Horii T."/>
            <person name="Iida T."/>
            <person name="Fujita J."/>
            <person name="Nakamura S."/>
        </authorList>
    </citation>
    <scope>NUCLEOTIDE SEQUENCE [LARGE SCALE GENOMIC DNA]</scope>
    <source>
        <strain evidence="1 2">JCM 12657</strain>
    </source>
</reference>
<dbReference type="AlphaFoldDB" id="A0A7I7LJW0"/>
<proteinExistence type="predicted"/>
<dbReference type="Proteomes" id="UP000467164">
    <property type="component" value="Chromosome"/>
</dbReference>
<dbReference type="SUPFAM" id="SSF52540">
    <property type="entry name" value="P-loop containing nucleoside triphosphate hydrolases"/>
    <property type="match status" value="1"/>
</dbReference>
<name>A0A7I7LJW0_9MYCO</name>
<dbReference type="EMBL" id="AP022572">
    <property type="protein sequence ID" value="BBX59782.1"/>
    <property type="molecule type" value="Genomic_DNA"/>
</dbReference>
<organism evidence="1 2">
    <name type="scientific">Mycobacterium shottsii</name>
    <dbReference type="NCBI Taxonomy" id="133549"/>
    <lineage>
        <taxon>Bacteria</taxon>
        <taxon>Bacillati</taxon>
        <taxon>Actinomycetota</taxon>
        <taxon>Actinomycetes</taxon>
        <taxon>Mycobacteriales</taxon>
        <taxon>Mycobacteriaceae</taxon>
        <taxon>Mycobacterium</taxon>
        <taxon>Mycobacterium ulcerans group</taxon>
    </lineage>
</organism>
<protein>
    <recommendedName>
        <fullName evidence="3">AAA family ATPase</fullName>
    </recommendedName>
</protein>
<keyword evidence="2" id="KW-1185">Reference proteome</keyword>
<evidence type="ECO:0000313" key="1">
    <source>
        <dbReference type="EMBL" id="BBX59782.1"/>
    </source>
</evidence>
<dbReference type="KEGG" id="msho:MSHO_51270"/>
<dbReference type="InterPro" id="IPR027417">
    <property type="entry name" value="P-loop_NTPase"/>
</dbReference>
<dbReference type="Gene3D" id="3.40.50.300">
    <property type="entry name" value="P-loop containing nucleotide triphosphate hydrolases"/>
    <property type="match status" value="1"/>
</dbReference>
<evidence type="ECO:0008006" key="3">
    <source>
        <dbReference type="Google" id="ProtNLM"/>
    </source>
</evidence>
<dbReference type="RefSeq" id="WP_198965743.1">
    <property type="nucleotide sequence ID" value="NZ_AP022572.1"/>
</dbReference>
<evidence type="ECO:0000313" key="2">
    <source>
        <dbReference type="Proteomes" id="UP000467164"/>
    </source>
</evidence>
<dbReference type="Pfam" id="PF13481">
    <property type="entry name" value="AAA_25"/>
    <property type="match status" value="1"/>
</dbReference>